<evidence type="ECO:0000259" key="8">
    <source>
        <dbReference type="Pfam" id="PF09335"/>
    </source>
</evidence>
<evidence type="ECO:0000256" key="7">
    <source>
        <dbReference type="RuleBase" id="RU367016"/>
    </source>
</evidence>
<dbReference type="PANTHER" id="PTHR30353">
    <property type="entry name" value="INNER MEMBRANE PROTEIN DEDA-RELATED"/>
    <property type="match status" value="1"/>
</dbReference>
<evidence type="ECO:0000313" key="13">
    <source>
        <dbReference type="Proteomes" id="UP000050269"/>
    </source>
</evidence>
<dbReference type="PATRIC" id="fig|148814.10.peg.595"/>
<evidence type="ECO:0000313" key="14">
    <source>
        <dbReference type="Proteomes" id="UP000067203"/>
    </source>
</evidence>
<dbReference type="InterPro" id="IPR032818">
    <property type="entry name" value="DedA-like"/>
</dbReference>
<dbReference type="RefSeq" id="WP_034530938.1">
    <property type="nucleotide sequence ID" value="NZ_BAABVW010000043.1"/>
</dbReference>
<keyword evidence="6 7" id="KW-0472">Membrane</keyword>
<evidence type="ECO:0000256" key="5">
    <source>
        <dbReference type="ARBA" id="ARBA00022989"/>
    </source>
</evidence>
<keyword evidence="12" id="KW-1185">Reference proteome</keyword>
<dbReference type="Proteomes" id="UP000037778">
    <property type="component" value="Unassembled WGS sequence"/>
</dbReference>
<reference evidence="14" key="2">
    <citation type="submission" date="2015-10" db="EMBL/GenBank/DDBJ databases">
        <title>Bioinformatic analysis of the first complete genome sequence of Lactobacillus kunkeei strain MP2, an Apis mellifera gut isolate.</title>
        <authorList>
            <person name="Asenjo F."/>
            <person name="Olmos A."/>
            <person name="Henriquez-Piskulich P."/>
            <person name="Aldea P."/>
            <person name="Ugalde J.A."/>
            <person name="Trombert A.N."/>
        </authorList>
    </citation>
    <scope>NUCLEOTIDE SEQUENCE [LARGE SCALE GENOMIC DNA]</scope>
    <source>
        <strain evidence="14">MP2</strain>
    </source>
</reference>
<protein>
    <submittedName>
        <fullName evidence="9">Cytochrome O ubiquinol oxidase</fullName>
    </submittedName>
    <submittedName>
        <fullName evidence="10">SNARE-like domain protein</fullName>
    </submittedName>
</protein>
<comment type="similarity">
    <text evidence="2 7">Belongs to the DedA family.</text>
</comment>
<feature type="transmembrane region" description="Helical" evidence="7">
    <location>
        <begin position="188"/>
        <end position="206"/>
    </location>
</feature>
<evidence type="ECO:0000256" key="3">
    <source>
        <dbReference type="ARBA" id="ARBA00022475"/>
    </source>
</evidence>
<keyword evidence="3 7" id="KW-1003">Cell membrane</keyword>
<evidence type="ECO:0000313" key="10">
    <source>
        <dbReference type="EMBL" id="KOY76584.1"/>
    </source>
</evidence>
<feature type="transmembrane region" description="Helical" evidence="7">
    <location>
        <begin position="66"/>
        <end position="89"/>
    </location>
</feature>
<dbReference type="EMBL" id="CP012920">
    <property type="protein sequence ID" value="ALJ32003.1"/>
    <property type="molecule type" value="Genomic_DNA"/>
</dbReference>
<organism evidence="10 12">
    <name type="scientific">Apilactobacillus kunkeei</name>
    <dbReference type="NCBI Taxonomy" id="148814"/>
    <lineage>
        <taxon>Bacteria</taxon>
        <taxon>Bacillati</taxon>
        <taxon>Bacillota</taxon>
        <taxon>Bacilli</taxon>
        <taxon>Lactobacillales</taxon>
        <taxon>Lactobacillaceae</taxon>
        <taxon>Apilactobacillus</taxon>
    </lineage>
</organism>
<evidence type="ECO:0000256" key="4">
    <source>
        <dbReference type="ARBA" id="ARBA00022692"/>
    </source>
</evidence>
<proteinExistence type="inferred from homology"/>
<comment type="subcellular location">
    <subcellularLocation>
        <location evidence="1 7">Cell membrane</location>
        <topology evidence="1 7">Multi-pass membrane protein</topology>
    </subcellularLocation>
</comment>
<feature type="transmembrane region" description="Helical" evidence="7">
    <location>
        <begin position="157"/>
        <end position="176"/>
    </location>
</feature>
<keyword evidence="4 7" id="KW-0812">Transmembrane</keyword>
<gene>
    <name evidence="9" type="ORF">APS55_07230</name>
    <name evidence="10" type="ORF">RZ71_13820</name>
    <name evidence="11" type="ORF">RZ78_10470</name>
</gene>
<dbReference type="OrthoDB" id="9813426at2"/>
<evidence type="ECO:0000256" key="2">
    <source>
        <dbReference type="ARBA" id="ARBA00010792"/>
    </source>
</evidence>
<evidence type="ECO:0000313" key="9">
    <source>
        <dbReference type="EMBL" id="ALJ32003.1"/>
    </source>
</evidence>
<dbReference type="Proteomes" id="UP000050269">
    <property type="component" value="Unassembled WGS sequence"/>
</dbReference>
<evidence type="ECO:0000256" key="6">
    <source>
        <dbReference type="ARBA" id="ARBA00023136"/>
    </source>
</evidence>
<name>A0A087EQN5_9LACO</name>
<dbReference type="EMBL" id="JXDF01000015">
    <property type="protein sequence ID" value="KPN82656.1"/>
    <property type="molecule type" value="Genomic_DNA"/>
</dbReference>
<evidence type="ECO:0000313" key="12">
    <source>
        <dbReference type="Proteomes" id="UP000037778"/>
    </source>
</evidence>
<dbReference type="Pfam" id="PF09335">
    <property type="entry name" value="VTT_dom"/>
    <property type="match status" value="1"/>
</dbReference>
<accession>A0A087EQN5</accession>
<evidence type="ECO:0000313" key="11">
    <source>
        <dbReference type="EMBL" id="KPN82656.1"/>
    </source>
</evidence>
<evidence type="ECO:0000256" key="1">
    <source>
        <dbReference type="ARBA" id="ARBA00004651"/>
    </source>
</evidence>
<dbReference type="Proteomes" id="UP000067203">
    <property type="component" value="Chromosome"/>
</dbReference>
<feature type="transmembrane region" description="Helical" evidence="7">
    <location>
        <begin position="122"/>
        <end position="145"/>
    </location>
</feature>
<dbReference type="EMBL" id="JXCY01000005">
    <property type="protein sequence ID" value="KOY76584.1"/>
    <property type="molecule type" value="Genomic_DNA"/>
</dbReference>
<dbReference type="STRING" id="148814.APS55_07230"/>
<feature type="domain" description="VTT" evidence="8">
    <location>
        <begin position="46"/>
        <end position="174"/>
    </location>
</feature>
<dbReference type="GO" id="GO:0005886">
    <property type="term" value="C:plasma membrane"/>
    <property type="evidence" value="ECO:0007669"/>
    <property type="project" value="UniProtKB-SubCell"/>
</dbReference>
<reference evidence="12 13" key="1">
    <citation type="journal article" date="2015" name="Genome Biol. Evol.">
        <title>Functionally Structured Genomes in Lactobacillus kunkeei Colonizing the Honey Crop and Food Products of Honeybees and Stingless Bees.</title>
        <authorList>
            <person name="Tamarit D."/>
            <person name="Ellegaard K.M."/>
            <person name="Wikander J."/>
            <person name="Olofsson T."/>
            <person name="Vasquez A."/>
            <person name="Andersson S.G."/>
        </authorList>
    </citation>
    <scope>NUCLEOTIDE SEQUENCE [LARGE SCALE GENOMIC DNA]</scope>
    <source>
        <strain evidence="10 12">LAko</strain>
        <strain evidence="11 13">LMbo</strain>
    </source>
</reference>
<keyword evidence="5 7" id="KW-1133">Transmembrane helix</keyword>
<dbReference type="GeneID" id="66348719"/>
<dbReference type="KEGG" id="lku:APS55_07230"/>
<dbReference type="InterPro" id="IPR032816">
    <property type="entry name" value="VTT_dom"/>
</dbReference>
<feature type="transmembrane region" description="Helical" evidence="7">
    <location>
        <begin position="25"/>
        <end position="46"/>
    </location>
</feature>
<reference evidence="9 14" key="3">
    <citation type="journal article" date="2016" name="PeerJ">
        <title>Genome sequencing and analysis of the first complete genome of Lactobacillus kunkeei strain MP2, an Apis mellifera gut isolate.</title>
        <authorList>
            <person name="Asenjo F."/>
            <person name="Olmos A."/>
            <person name="Henriquez-Piskulich P."/>
            <person name="Polanco V."/>
            <person name="Aldea P."/>
            <person name="Ugalde J.A."/>
            <person name="Trombert A.N."/>
        </authorList>
    </citation>
    <scope>NUCLEOTIDE SEQUENCE [LARGE SCALE GENOMIC DNA]</scope>
    <source>
        <strain evidence="9 14">MP2</strain>
    </source>
</reference>
<sequence length="212" mass="23905">MQLLIDFILHIDQHIINLVNYFGDWTYLLLFLVIFIETGIVIMPFLPGDSLLFAAAAISANPKYHLSIFIFIILFLIASIVGDSLNFFLGEKVGNKLTKQKHIGKFIKQEQLDKAKTFFDKYGILAIFIARFMPIIRTFAPFIAASSGYKYSKFVKYNVAACIVWVLLCCGGGYFFGNIPFVQEHFSVVVLGIILVTCIPALVALFKKEKKA</sequence>
<dbReference type="AlphaFoldDB" id="A0A087EQN5"/>
<dbReference type="eggNOG" id="COG0586">
    <property type="taxonomic scope" value="Bacteria"/>
</dbReference>
<dbReference type="PANTHER" id="PTHR30353:SF0">
    <property type="entry name" value="TRANSMEMBRANE PROTEIN"/>
    <property type="match status" value="1"/>
</dbReference>